<dbReference type="PANTHER" id="PTHR43452:SF22">
    <property type="entry name" value="PYRUVATE DECARBOXYLASE"/>
    <property type="match status" value="1"/>
</dbReference>
<dbReference type="InterPro" id="IPR011766">
    <property type="entry name" value="TPP_enzyme_TPP-bd"/>
</dbReference>
<dbReference type="CDD" id="cd07038">
    <property type="entry name" value="TPP_PYR_PDC_IPDC_like"/>
    <property type="match status" value="1"/>
</dbReference>
<feature type="domain" description="Thiamine pyrophosphate enzyme TPP-binding" evidence="14">
    <location>
        <begin position="390"/>
        <end position="514"/>
    </location>
</feature>
<dbReference type="InterPro" id="IPR047214">
    <property type="entry name" value="TPP_PDC_IPDC"/>
</dbReference>
<evidence type="ECO:0000259" key="14">
    <source>
        <dbReference type="Pfam" id="PF02775"/>
    </source>
</evidence>
<comment type="subunit">
    <text evidence="5">Homotetramer.</text>
</comment>
<gene>
    <name evidence="16" type="ORF">RCOM_1469510</name>
</gene>
<dbReference type="AlphaFoldDB" id="B9RLM6"/>
<dbReference type="InterPro" id="IPR029035">
    <property type="entry name" value="DHS-like_NAD/FAD-binding_dom"/>
</dbReference>
<keyword evidence="9 12" id="KW-0460">Magnesium</keyword>
<dbReference type="Gene3D" id="3.40.50.1220">
    <property type="entry name" value="TPP-binding domain"/>
    <property type="match status" value="1"/>
</dbReference>
<comment type="catalytic activity">
    <reaction evidence="1">
        <text>a 2-oxocarboxylate + H(+) = an aldehyde + CO2</text>
        <dbReference type="Rhea" id="RHEA:11628"/>
        <dbReference type="ChEBI" id="CHEBI:15378"/>
        <dbReference type="ChEBI" id="CHEBI:16526"/>
        <dbReference type="ChEBI" id="CHEBI:17478"/>
        <dbReference type="ChEBI" id="CHEBI:35179"/>
        <dbReference type="EC" id="4.1.1.1"/>
    </reaction>
</comment>
<feature type="region of interest" description="Disordered" evidence="13">
    <location>
        <begin position="1"/>
        <end position="21"/>
    </location>
</feature>
<evidence type="ECO:0000313" key="17">
    <source>
        <dbReference type="Proteomes" id="UP000008311"/>
    </source>
</evidence>
<dbReference type="InterPro" id="IPR029061">
    <property type="entry name" value="THDP-binding"/>
</dbReference>
<evidence type="ECO:0000256" key="8">
    <source>
        <dbReference type="ARBA" id="ARBA00022793"/>
    </source>
</evidence>
<dbReference type="InterPro" id="IPR012110">
    <property type="entry name" value="PDC/IPDC-like"/>
</dbReference>
<comment type="cofactor">
    <cofactor evidence="12">
        <name>Mg(2+)</name>
        <dbReference type="ChEBI" id="CHEBI:18420"/>
    </cofactor>
    <text evidence="12">Binds 1 Mg(2+) per subunit.</text>
</comment>
<evidence type="ECO:0000256" key="11">
    <source>
        <dbReference type="ARBA" id="ARBA00023239"/>
    </source>
</evidence>
<dbReference type="eggNOG" id="KOG1184">
    <property type="taxonomic scope" value="Eukaryota"/>
</dbReference>
<evidence type="ECO:0000313" key="16">
    <source>
        <dbReference type="EMBL" id="EEF47751.1"/>
    </source>
</evidence>
<keyword evidence="16" id="KW-0670">Pyruvate</keyword>
<keyword evidence="10" id="KW-0786">Thiamine pyrophosphate</keyword>
<evidence type="ECO:0000256" key="5">
    <source>
        <dbReference type="ARBA" id="ARBA00011881"/>
    </source>
</evidence>
<keyword evidence="11 16" id="KW-0456">Lyase</keyword>
<reference evidence="17" key="1">
    <citation type="journal article" date="2010" name="Nat. Biotechnol.">
        <title>Draft genome sequence of the oilseed species Ricinus communis.</title>
        <authorList>
            <person name="Chan A.P."/>
            <person name="Crabtree J."/>
            <person name="Zhao Q."/>
            <person name="Lorenzi H."/>
            <person name="Orvis J."/>
            <person name="Puiu D."/>
            <person name="Melake-Berhan A."/>
            <person name="Jones K.M."/>
            <person name="Redman J."/>
            <person name="Chen G."/>
            <person name="Cahoon E.B."/>
            <person name="Gedil M."/>
            <person name="Stanke M."/>
            <person name="Haas B.J."/>
            <person name="Wortman J.R."/>
            <person name="Fraser-Liggett C.M."/>
            <person name="Ravel J."/>
            <person name="Rabinowicz P.D."/>
        </authorList>
    </citation>
    <scope>NUCLEOTIDE SEQUENCE [LARGE SCALE GENOMIC DNA]</scope>
    <source>
        <strain evidence="17">cv. Hale</strain>
    </source>
</reference>
<comment type="cofactor">
    <cofactor evidence="3">
        <name>thiamine diphosphate</name>
        <dbReference type="ChEBI" id="CHEBI:58937"/>
    </cofactor>
</comment>
<dbReference type="InterPro" id="IPR000399">
    <property type="entry name" value="TPP-bd_CS"/>
</dbReference>
<evidence type="ECO:0000256" key="4">
    <source>
        <dbReference type="ARBA" id="ARBA00007812"/>
    </source>
</evidence>
<evidence type="ECO:0000256" key="12">
    <source>
        <dbReference type="PIRSR" id="PIRSR036565-2"/>
    </source>
</evidence>
<keyword evidence="8" id="KW-0210">Decarboxylase</keyword>
<evidence type="ECO:0000256" key="2">
    <source>
        <dbReference type="ARBA" id="ARBA00001920"/>
    </source>
</evidence>
<dbReference type="SUPFAM" id="SSF52518">
    <property type="entry name" value="Thiamin diphosphate-binding fold (THDP-binding)"/>
    <property type="match status" value="2"/>
</dbReference>
<dbReference type="EC" id="4.1.1.1" evidence="6"/>
<protein>
    <recommendedName>
        <fullName evidence="6">pyruvate decarboxylase</fullName>
        <ecNumber evidence="6">4.1.1.1</ecNumber>
    </recommendedName>
</protein>
<evidence type="ECO:0000256" key="3">
    <source>
        <dbReference type="ARBA" id="ARBA00001964"/>
    </source>
</evidence>
<dbReference type="GO" id="GO:0005829">
    <property type="term" value="C:cytosol"/>
    <property type="evidence" value="ECO:0000318"/>
    <property type="project" value="GO_Central"/>
</dbReference>
<feature type="binding site" evidence="12">
    <location>
        <position position="451"/>
    </location>
    <ligand>
        <name>Mg(2+)</name>
        <dbReference type="ChEBI" id="CHEBI:18420"/>
    </ligand>
</feature>
<evidence type="ECO:0000256" key="6">
    <source>
        <dbReference type="ARBA" id="ARBA00013202"/>
    </source>
</evidence>
<dbReference type="GO" id="GO:0004737">
    <property type="term" value="F:pyruvate decarboxylase activity"/>
    <property type="evidence" value="ECO:0000318"/>
    <property type="project" value="GO_Central"/>
</dbReference>
<keyword evidence="7 12" id="KW-0479">Metal-binding</keyword>
<dbReference type="PIRSF" id="PIRSF036565">
    <property type="entry name" value="Pyruvt_ip_decrb"/>
    <property type="match status" value="1"/>
</dbReference>
<name>B9RLM6_RICCO</name>
<dbReference type="InterPro" id="IPR047213">
    <property type="entry name" value="TPP_PYR_PDC_IPDC-like"/>
</dbReference>
<dbReference type="Pfam" id="PF02775">
    <property type="entry name" value="TPP_enzyme_C"/>
    <property type="match status" value="1"/>
</dbReference>
<evidence type="ECO:0000256" key="1">
    <source>
        <dbReference type="ARBA" id="ARBA00001041"/>
    </source>
</evidence>
<dbReference type="GO" id="GO:0000949">
    <property type="term" value="P:aromatic amino acid family catabolic process to alcohol via Ehrlich pathway"/>
    <property type="evidence" value="ECO:0000318"/>
    <property type="project" value="GO_Central"/>
</dbReference>
<dbReference type="CDD" id="cd02005">
    <property type="entry name" value="TPP_PDC_IPDC"/>
    <property type="match status" value="1"/>
</dbReference>
<dbReference type="EMBL" id="EQ973788">
    <property type="protein sequence ID" value="EEF47751.1"/>
    <property type="molecule type" value="Genomic_DNA"/>
</dbReference>
<sequence>MENNGTTKLNSSSNGHYTSASKPISAPTLGYHLARRLVEVGVSDIFSVPGDTTLTLFDYFIAEPGLNLVGCCNELNAGYAADGHARARGVGACAVTFTVGGLSILNAIAGAYSEDLPVICIVGSPNSNDYYGSKRILHHTIGLPDFSQELRCFQAVTCHQAIINDLNNAQEQIDKAITTCLQESKPVYISISCNLVAIPHPSFINKPIPLVFTAKMSNQMALEVAVEAAAEILNKAVKPVLVAGPKLRAAKACNAFIPFDASLLGGPIFDDLSSLGYSLLFNKKKAIIAEPDRIIIPEMPVLGPIILKDFLKRLAKRLDHNKTSYQNYKRIYVAEEVLPNLDPEEALKVNVMFKHIQKMLLGDMVVVAEVGDSWFHCQKLKLPQGCGYESQMLYASIGWSVGATLGYAQAEPDKRVIAFIGDGSFQMSPQDVSTMLRCGHKSIIFLINNGGYTIEAEIHDGPYNIINNWNYTELVNAMDNAVGRCWTVGCGEELIRAMETAMVDKKECLCFIEVIVHRDDTSKELLQFVCRLASANSRPPYLQMSYGN</sequence>
<feature type="binding site" evidence="12">
    <location>
        <position position="449"/>
    </location>
    <ligand>
        <name>Mg(2+)</name>
        <dbReference type="ChEBI" id="CHEBI:18420"/>
    </ligand>
</feature>
<dbReference type="InterPro" id="IPR012001">
    <property type="entry name" value="Thiamin_PyroP_enz_TPP-bd_dom"/>
</dbReference>
<evidence type="ECO:0000256" key="9">
    <source>
        <dbReference type="ARBA" id="ARBA00022842"/>
    </source>
</evidence>
<dbReference type="FunFam" id="3.40.50.970:FF:000024">
    <property type="entry name" value="Pyruvate decarboxylase isozyme"/>
    <property type="match status" value="1"/>
</dbReference>
<dbReference type="PROSITE" id="PS00187">
    <property type="entry name" value="TPP_ENZYMES"/>
    <property type="match status" value="1"/>
</dbReference>
<feature type="domain" description="Thiamine pyrophosphate enzyme N-terminal TPP-binding" evidence="15">
    <location>
        <begin position="28"/>
        <end position="131"/>
    </location>
</feature>
<dbReference type="PANTHER" id="PTHR43452">
    <property type="entry name" value="PYRUVATE DECARBOXYLASE"/>
    <property type="match status" value="1"/>
</dbReference>
<proteinExistence type="inferred from homology"/>
<dbReference type="Gene3D" id="3.40.50.970">
    <property type="match status" value="2"/>
</dbReference>
<dbReference type="GO" id="GO:0030976">
    <property type="term" value="F:thiamine pyrophosphate binding"/>
    <property type="evidence" value="ECO:0007669"/>
    <property type="project" value="InterPro"/>
</dbReference>
<evidence type="ECO:0000256" key="7">
    <source>
        <dbReference type="ARBA" id="ARBA00022723"/>
    </source>
</evidence>
<dbReference type="InParanoid" id="B9RLM6"/>
<accession>B9RLM6</accession>
<evidence type="ECO:0000256" key="13">
    <source>
        <dbReference type="SAM" id="MobiDB-lite"/>
    </source>
</evidence>
<comment type="cofactor">
    <cofactor evidence="2">
        <name>a metal cation</name>
        <dbReference type="ChEBI" id="CHEBI:25213"/>
    </cofactor>
</comment>
<feature type="binding site" evidence="12">
    <location>
        <position position="422"/>
    </location>
    <ligand>
        <name>Mg(2+)</name>
        <dbReference type="ChEBI" id="CHEBI:18420"/>
    </ligand>
</feature>
<dbReference type="GO" id="GO:0000287">
    <property type="term" value="F:magnesium ion binding"/>
    <property type="evidence" value="ECO:0007669"/>
    <property type="project" value="InterPro"/>
</dbReference>
<keyword evidence="17" id="KW-1185">Reference proteome</keyword>
<dbReference type="STRING" id="3988.B9RLM6"/>
<evidence type="ECO:0000256" key="10">
    <source>
        <dbReference type="ARBA" id="ARBA00023052"/>
    </source>
</evidence>
<dbReference type="Proteomes" id="UP000008311">
    <property type="component" value="Unassembled WGS sequence"/>
</dbReference>
<comment type="similarity">
    <text evidence="4">Belongs to the TPP enzyme family.</text>
</comment>
<dbReference type="Pfam" id="PF02776">
    <property type="entry name" value="TPP_enzyme_N"/>
    <property type="match status" value="1"/>
</dbReference>
<dbReference type="SUPFAM" id="SSF52467">
    <property type="entry name" value="DHS-like NAD/FAD-binding domain"/>
    <property type="match status" value="1"/>
</dbReference>
<evidence type="ECO:0000259" key="15">
    <source>
        <dbReference type="Pfam" id="PF02776"/>
    </source>
</evidence>
<organism evidence="16 17">
    <name type="scientific">Ricinus communis</name>
    <name type="common">Castor bean</name>
    <dbReference type="NCBI Taxonomy" id="3988"/>
    <lineage>
        <taxon>Eukaryota</taxon>
        <taxon>Viridiplantae</taxon>
        <taxon>Streptophyta</taxon>
        <taxon>Embryophyta</taxon>
        <taxon>Tracheophyta</taxon>
        <taxon>Spermatophyta</taxon>
        <taxon>Magnoliopsida</taxon>
        <taxon>eudicotyledons</taxon>
        <taxon>Gunneridae</taxon>
        <taxon>Pentapetalae</taxon>
        <taxon>rosids</taxon>
        <taxon>fabids</taxon>
        <taxon>Malpighiales</taxon>
        <taxon>Euphorbiaceae</taxon>
        <taxon>Acalyphoideae</taxon>
        <taxon>Acalypheae</taxon>
        <taxon>Ricinus</taxon>
    </lineage>
</organism>